<feature type="region of interest" description="Disordered" evidence="1">
    <location>
        <begin position="230"/>
        <end position="259"/>
    </location>
</feature>
<proteinExistence type="predicted"/>
<feature type="region of interest" description="Disordered" evidence="1">
    <location>
        <begin position="328"/>
        <end position="350"/>
    </location>
</feature>
<gene>
    <name evidence="3" type="ORF">NESM_000447600</name>
</gene>
<name>A0AAW0ENA4_9TRYP</name>
<feature type="compositionally biased region" description="Low complexity" evidence="1">
    <location>
        <begin position="176"/>
        <end position="202"/>
    </location>
</feature>
<evidence type="ECO:0000313" key="3">
    <source>
        <dbReference type="EMBL" id="KAK7195225.1"/>
    </source>
</evidence>
<feature type="transmembrane region" description="Helical" evidence="2">
    <location>
        <begin position="697"/>
        <end position="720"/>
    </location>
</feature>
<feature type="region of interest" description="Disordered" evidence="1">
    <location>
        <begin position="1"/>
        <end position="92"/>
    </location>
</feature>
<keyword evidence="4" id="KW-1185">Reference proteome</keyword>
<feature type="region of interest" description="Disordered" evidence="1">
    <location>
        <begin position="770"/>
        <end position="828"/>
    </location>
</feature>
<feature type="transmembrane region" description="Helical" evidence="2">
    <location>
        <begin position="732"/>
        <end position="751"/>
    </location>
</feature>
<keyword evidence="2" id="KW-0472">Membrane</keyword>
<evidence type="ECO:0000313" key="4">
    <source>
        <dbReference type="Proteomes" id="UP001430356"/>
    </source>
</evidence>
<protein>
    <recommendedName>
        <fullName evidence="5">Transmembrane protein</fullName>
    </recommendedName>
</protein>
<feature type="region of interest" description="Disordered" evidence="1">
    <location>
        <begin position="118"/>
        <end position="209"/>
    </location>
</feature>
<evidence type="ECO:0008006" key="5">
    <source>
        <dbReference type="Google" id="ProtNLM"/>
    </source>
</evidence>
<dbReference type="Proteomes" id="UP001430356">
    <property type="component" value="Unassembled WGS sequence"/>
</dbReference>
<feature type="compositionally biased region" description="Pro residues" evidence="1">
    <location>
        <begin position="816"/>
        <end position="828"/>
    </location>
</feature>
<feature type="transmembrane region" description="Helical" evidence="2">
    <location>
        <begin position="506"/>
        <end position="526"/>
    </location>
</feature>
<reference evidence="3 4" key="1">
    <citation type="journal article" date="2021" name="MBio">
        <title>A New Model Trypanosomatid, Novymonas esmeraldas: Genomic Perception of Its 'Candidatus Pandoraea novymonadis' Endosymbiont.</title>
        <authorList>
            <person name="Zakharova A."/>
            <person name="Saura A."/>
            <person name="Butenko A."/>
            <person name="Podesvova L."/>
            <person name="Warmusova S."/>
            <person name="Kostygov A.Y."/>
            <person name="Nenarokova A."/>
            <person name="Lukes J."/>
            <person name="Opperdoes F.R."/>
            <person name="Yurchenko V."/>
        </authorList>
    </citation>
    <scope>NUCLEOTIDE SEQUENCE [LARGE SCALE GENOMIC DNA]</scope>
    <source>
        <strain evidence="3 4">E262AT.01</strain>
    </source>
</reference>
<feature type="transmembrane region" description="Helical" evidence="2">
    <location>
        <begin position="638"/>
        <end position="654"/>
    </location>
</feature>
<organism evidence="3 4">
    <name type="scientific">Novymonas esmeraldas</name>
    <dbReference type="NCBI Taxonomy" id="1808958"/>
    <lineage>
        <taxon>Eukaryota</taxon>
        <taxon>Discoba</taxon>
        <taxon>Euglenozoa</taxon>
        <taxon>Kinetoplastea</taxon>
        <taxon>Metakinetoplastina</taxon>
        <taxon>Trypanosomatida</taxon>
        <taxon>Trypanosomatidae</taxon>
        <taxon>Novymonas</taxon>
    </lineage>
</organism>
<feature type="compositionally biased region" description="Polar residues" evidence="1">
    <location>
        <begin position="125"/>
        <end position="142"/>
    </location>
</feature>
<feature type="region of interest" description="Disordered" evidence="1">
    <location>
        <begin position="366"/>
        <end position="389"/>
    </location>
</feature>
<keyword evidence="2" id="KW-0812">Transmembrane</keyword>
<feature type="compositionally biased region" description="Low complexity" evidence="1">
    <location>
        <begin position="147"/>
        <end position="156"/>
    </location>
</feature>
<evidence type="ECO:0000256" key="1">
    <source>
        <dbReference type="SAM" id="MobiDB-lite"/>
    </source>
</evidence>
<feature type="transmembrane region" description="Helical" evidence="2">
    <location>
        <begin position="666"/>
        <end position="685"/>
    </location>
</feature>
<evidence type="ECO:0000256" key="2">
    <source>
        <dbReference type="SAM" id="Phobius"/>
    </source>
</evidence>
<feature type="compositionally biased region" description="Low complexity" evidence="1">
    <location>
        <begin position="1"/>
        <end position="24"/>
    </location>
</feature>
<dbReference type="AlphaFoldDB" id="A0AAW0ENA4"/>
<dbReference type="EMBL" id="JAECZO010000050">
    <property type="protein sequence ID" value="KAK7195225.1"/>
    <property type="molecule type" value="Genomic_DNA"/>
</dbReference>
<feature type="transmembrane region" description="Helical" evidence="2">
    <location>
        <begin position="538"/>
        <end position="555"/>
    </location>
</feature>
<comment type="caution">
    <text evidence="3">The sequence shown here is derived from an EMBL/GenBank/DDBJ whole genome shotgun (WGS) entry which is preliminary data.</text>
</comment>
<sequence>MQPIAAAPAAGAVRRGAARSSPPALLFTSPTHPSAAAPTLADAHSSDAAPTPAHTSHTQPLARHRDSSSSSSSSDDDGSSNRTDSDAAESDDVVDELDLYCGTTPLYLHANTTATQLAGADESAPPTQASAVATGASVQSQWAEHGSATASASATSHVPHQRGAAERPASAEDGDSSTTDAAADASSTARSPPSTRLPTSAPHDTVSDEDGADAVMAMGRQVVAERCDGDGAERHDSTRASPPPPPQPPVMDAESSGPQMPPLMAELDGELLQLIKAYYQRKHAGAVTATTSVATTTAASPPPPPPSVWAAAHAPAIYTGPALGRMNSARSSGGSVTGGGGSRLMSHAATPPAAAAAPAVATAASVLDRGGDGGSGGDHGPLPRAPYLAGPQSWEESAHVYSHGSRQRVAGLSYSSAAPPHTTPTTMWSGHGGALHRHSTTTTTAAAAADDIAGAAPHDRHHLQARSGGGGGSGIASGGFTVLSSLPSYSSTSFVRAYVTDVGLSLEPAVLVSALTAALNIVVVYFLQQHVLDTRDHLGLFLIGSYMIFSSYYMVYHFLERFSGSFRRIASQDKKFYIIGNLIKAGILISITPFACVHLVKIIVLEEWESNILRNLGCIYAIPDFISMVVVRRMRWSTWVHHACVVLFNYVSIMNNYKDENVCRCVVVYAAFSSFAYCVNLLLASRFLGVSADVARVLSFIALVVYALCCAVNWAWQVYYLRRLLTNGNDHWTVYVYMALISLVMWDDVVLNRWLLQHARHNACAASQHMQQHRLRQQQQQQQQSGSTSPAAGLRLSPHTHPLRGTGHDARLMYPPSAPLPPPGRSPT</sequence>
<keyword evidence="2" id="KW-1133">Transmembrane helix</keyword>
<feature type="transmembrane region" description="Helical" evidence="2">
    <location>
        <begin position="576"/>
        <end position="600"/>
    </location>
</feature>
<accession>A0AAW0ENA4</accession>